<reference evidence="9 10" key="1">
    <citation type="submission" date="2019-08" db="EMBL/GenBank/DDBJ databases">
        <authorList>
            <person name="Hu J."/>
        </authorList>
    </citation>
    <scope>NUCLEOTIDE SEQUENCE [LARGE SCALE GENOMIC DNA]</scope>
    <source>
        <strain evidence="9 10">NEAU-184</strain>
    </source>
</reference>
<accession>A0A5S4UZ78</accession>
<dbReference type="GO" id="GO:0005886">
    <property type="term" value="C:plasma membrane"/>
    <property type="evidence" value="ECO:0007669"/>
    <property type="project" value="UniProtKB-SubCell"/>
</dbReference>
<evidence type="ECO:0000256" key="4">
    <source>
        <dbReference type="ARBA" id="ARBA00022692"/>
    </source>
</evidence>
<feature type="transmembrane region" description="Helical" evidence="7">
    <location>
        <begin position="186"/>
        <end position="212"/>
    </location>
</feature>
<evidence type="ECO:0000256" key="7">
    <source>
        <dbReference type="SAM" id="Phobius"/>
    </source>
</evidence>
<evidence type="ECO:0000256" key="1">
    <source>
        <dbReference type="ARBA" id="ARBA00004651"/>
    </source>
</evidence>
<dbReference type="PANTHER" id="PTHR30506:SF3">
    <property type="entry name" value="UPF0126 INNER MEMBRANE PROTEIN YADS-RELATED"/>
    <property type="match status" value="1"/>
</dbReference>
<sequence>MPRPRARASRTRSRWFTGAVSSALFTIPLWLDLTAVAIGAIQGAMFSARLTERRIDLLGIALIGVIVGLGGGLMRDILLNQLPAAISDNWYLPVATAAALLGMLLLRLFTRLNGLIIALDAVTIGLFGAIGTSKALAYGVPVVPAVFVGVLSAVGGSILRDVTLNLPIALMHVGSLYAIAATAGTVLLVVLVAFGVNIVIAGTACVIVTTLIRLGSVRFGWSLPEQRALGSWRVWRRA</sequence>
<comment type="subcellular location">
    <subcellularLocation>
        <location evidence="1">Cell membrane</location>
        <topology evidence="1">Multi-pass membrane protein</topology>
    </subcellularLocation>
</comment>
<keyword evidence="10" id="KW-1185">Reference proteome</keyword>
<dbReference type="AlphaFoldDB" id="A0A5S4UZ78"/>
<feature type="transmembrane region" description="Helical" evidence="7">
    <location>
        <begin position="20"/>
        <end position="45"/>
    </location>
</feature>
<protein>
    <recommendedName>
        <fullName evidence="8">Glycine transporter domain-containing protein</fullName>
    </recommendedName>
</protein>
<feature type="domain" description="Glycine transporter" evidence="8">
    <location>
        <begin position="118"/>
        <end position="191"/>
    </location>
</feature>
<evidence type="ECO:0000256" key="3">
    <source>
        <dbReference type="ARBA" id="ARBA00022475"/>
    </source>
</evidence>
<dbReference type="Pfam" id="PF03458">
    <property type="entry name" value="Gly_transporter"/>
    <property type="match status" value="2"/>
</dbReference>
<keyword evidence="5 7" id="KW-1133">Transmembrane helix</keyword>
<organism evidence="9 10">
    <name type="scientific">Agromyces mariniharenae</name>
    <dbReference type="NCBI Taxonomy" id="2604423"/>
    <lineage>
        <taxon>Bacteria</taxon>
        <taxon>Bacillati</taxon>
        <taxon>Actinomycetota</taxon>
        <taxon>Actinomycetes</taxon>
        <taxon>Micrococcales</taxon>
        <taxon>Microbacteriaceae</taxon>
        <taxon>Agromyces</taxon>
    </lineage>
</organism>
<feature type="transmembrane region" description="Helical" evidence="7">
    <location>
        <begin position="136"/>
        <end position="155"/>
    </location>
</feature>
<keyword evidence="6 7" id="KW-0472">Membrane</keyword>
<keyword evidence="4 7" id="KW-0812">Transmembrane</keyword>
<evidence type="ECO:0000313" key="9">
    <source>
        <dbReference type="EMBL" id="TYL51019.1"/>
    </source>
</evidence>
<dbReference type="PANTHER" id="PTHR30506">
    <property type="entry name" value="INNER MEMBRANE PROTEIN"/>
    <property type="match status" value="1"/>
</dbReference>
<gene>
    <name evidence="9" type="ORF">FYC51_17960</name>
</gene>
<feature type="domain" description="Glycine transporter" evidence="8">
    <location>
        <begin position="29"/>
        <end position="105"/>
    </location>
</feature>
<evidence type="ECO:0000256" key="6">
    <source>
        <dbReference type="ARBA" id="ARBA00023136"/>
    </source>
</evidence>
<comment type="similarity">
    <text evidence="2">Belongs to the UPF0126 family.</text>
</comment>
<evidence type="ECO:0000259" key="8">
    <source>
        <dbReference type="Pfam" id="PF03458"/>
    </source>
</evidence>
<evidence type="ECO:0000313" key="10">
    <source>
        <dbReference type="Proteomes" id="UP000325243"/>
    </source>
</evidence>
<dbReference type="EMBL" id="VSSB01000002">
    <property type="protein sequence ID" value="TYL51019.1"/>
    <property type="molecule type" value="Genomic_DNA"/>
</dbReference>
<comment type="caution">
    <text evidence="9">The sequence shown here is derived from an EMBL/GenBank/DDBJ whole genome shotgun (WGS) entry which is preliminary data.</text>
</comment>
<dbReference type="Proteomes" id="UP000325243">
    <property type="component" value="Unassembled WGS sequence"/>
</dbReference>
<keyword evidence="3" id="KW-1003">Cell membrane</keyword>
<feature type="transmembrane region" description="Helical" evidence="7">
    <location>
        <begin position="57"/>
        <end position="78"/>
    </location>
</feature>
<feature type="transmembrane region" description="Helical" evidence="7">
    <location>
        <begin position="162"/>
        <end position="180"/>
    </location>
</feature>
<evidence type="ECO:0000256" key="5">
    <source>
        <dbReference type="ARBA" id="ARBA00022989"/>
    </source>
</evidence>
<proteinExistence type="inferred from homology"/>
<feature type="transmembrane region" description="Helical" evidence="7">
    <location>
        <begin position="113"/>
        <end position="130"/>
    </location>
</feature>
<dbReference type="InterPro" id="IPR005115">
    <property type="entry name" value="Gly_transporter"/>
</dbReference>
<feature type="transmembrane region" description="Helical" evidence="7">
    <location>
        <begin position="90"/>
        <end position="106"/>
    </location>
</feature>
<evidence type="ECO:0000256" key="2">
    <source>
        <dbReference type="ARBA" id="ARBA00008193"/>
    </source>
</evidence>
<name>A0A5S4UZ78_9MICO</name>